<dbReference type="GO" id="GO:0008374">
    <property type="term" value="F:O-acyltransferase activity"/>
    <property type="evidence" value="ECO:0007669"/>
    <property type="project" value="InterPro"/>
</dbReference>
<dbReference type="PANTHER" id="PTHR11440">
    <property type="entry name" value="LECITHIN-CHOLESTEROL ACYLTRANSFERASE-RELATED"/>
    <property type="match status" value="1"/>
</dbReference>
<evidence type="ECO:0000313" key="1">
    <source>
        <dbReference type="EMBL" id="JAP94244.1"/>
    </source>
</evidence>
<dbReference type="SUPFAM" id="SSF53474">
    <property type="entry name" value="alpha/beta-Hydrolases"/>
    <property type="match status" value="1"/>
</dbReference>
<dbReference type="EMBL" id="GDID01002362">
    <property type="protein sequence ID" value="JAP94244.1"/>
    <property type="molecule type" value="Transcribed_RNA"/>
</dbReference>
<sequence>MPSLSEIYSTYTPFTQIGQLSGKIMSDVHNQEGFQQFDATDFSNQFEYISENKSNLPPIILVPGIAGSKLKAINRNTGLEDMAWISDNIAKAFGNICEYMWGSMNEETGVFESFTNKYSKIEPIPGIQGCDYMVDGKLTQQASLQLVTYWGQYIKHLCKTYGYIENYNLFAFTYDWRQMSCEQESQHKFHTLIQRAKQLTGRRATIVGHSLGGILVEHYMKTHPDYEQSIKRFVAICVPFDGSSGYINQAQITGYNLQEEMLTNTVSKGVITSGGSIPCMIPITTGKFGSHSQIFIRKTKDFEEKKDKEQKDTGFQSPIYDNVEFNIKAFEGATPSVAFCIAKRICKHKMLKNETLKEELVKLQMLSKSGSIKCKKMNLKHKFNVDSLRIDKAFEKKQLIYSYDEANAIAEKTDAQWATFSWWIPNVHFPHNRPYSYTENMFIELKDGQLVFSQQFQTYLQNKTTVFPTYEEMRQFYQAKQYYSETLNKYGPWQSPLTRKGLTEQSIYQLVDFVHEPGTMDRALYQISRKPYNDAHIARNLPMPIPQKQKFKFYSIVGRGNPTPLHAVYCKPVKKYSELQYEQPHYVYAEGDGTVLTTSQLSDPFPENVVGERRSTVCTHFEIVSDEKQWPLFDYFIGIGKEVK</sequence>
<protein>
    <recommendedName>
        <fullName evidence="2">Lecithin:cholesterol acyltransferase family protein</fullName>
    </recommendedName>
</protein>
<proteinExistence type="predicted"/>
<dbReference type="Gene3D" id="3.40.50.1820">
    <property type="entry name" value="alpha/beta hydrolase"/>
    <property type="match status" value="1"/>
</dbReference>
<dbReference type="InterPro" id="IPR029058">
    <property type="entry name" value="AB_hydrolase_fold"/>
</dbReference>
<evidence type="ECO:0008006" key="2">
    <source>
        <dbReference type="Google" id="ProtNLM"/>
    </source>
</evidence>
<dbReference type="AlphaFoldDB" id="A0A146KEC0"/>
<dbReference type="Pfam" id="PF02450">
    <property type="entry name" value="LCAT"/>
    <property type="match status" value="1"/>
</dbReference>
<name>A0A146KEC0_9EUKA</name>
<dbReference type="InterPro" id="IPR003386">
    <property type="entry name" value="LACT/PDAT_acylTrfase"/>
</dbReference>
<dbReference type="GO" id="GO:0006629">
    <property type="term" value="P:lipid metabolic process"/>
    <property type="evidence" value="ECO:0007669"/>
    <property type="project" value="InterPro"/>
</dbReference>
<gene>
    <name evidence="1" type="ORF">TPC1_13183</name>
</gene>
<organism evidence="1">
    <name type="scientific">Trepomonas sp. PC1</name>
    <dbReference type="NCBI Taxonomy" id="1076344"/>
    <lineage>
        <taxon>Eukaryota</taxon>
        <taxon>Metamonada</taxon>
        <taxon>Diplomonadida</taxon>
        <taxon>Hexamitidae</taxon>
        <taxon>Hexamitinae</taxon>
        <taxon>Trepomonas</taxon>
    </lineage>
</organism>
<accession>A0A146KEC0</accession>
<reference evidence="1" key="1">
    <citation type="submission" date="2015-07" db="EMBL/GenBank/DDBJ databases">
        <title>Adaptation to a free-living lifestyle via gene acquisitions in the diplomonad Trepomonas sp. PC1.</title>
        <authorList>
            <person name="Xu F."/>
            <person name="Jerlstrom-Hultqvist J."/>
            <person name="Kolisko M."/>
            <person name="Simpson A.G.B."/>
            <person name="Roger A.J."/>
            <person name="Svard S.G."/>
            <person name="Andersson J.O."/>
        </authorList>
    </citation>
    <scope>NUCLEOTIDE SEQUENCE</scope>
    <source>
        <strain evidence="1">PC1</strain>
    </source>
</reference>